<sequence length="645" mass="74093">MRETLVLICLFFSAFPAYAQNEDTVAVFGQFETSFKSDVKYDNFITDVRLRVTFSGPEGEKITQDAFWDGGDNLKVRFAPPSKGQWEYSATCSDADNASLQNISGQFLVEEYTGSNPFQNHGWLRVSDNKRYLSYQDGTPFFYLGDTAWEIGWKSTREELVEYIKDRKSKKFSAVQFVPMSHQVIGPNGVKNQYGETYYLDDDFSMPNPRYFDYIDEIADSLNKAEMVAVIVPLWAGMNELHYDDRYNDYYLSKEESIYIARYIGARYAAHNVIWIVGGDNYYDTPEKMEFWEDFALNLKEASGDRSLTTLHPAGLRASFDYFDNNTLWMDFNMYQSSHIARGDYPMSAALRGYNLNPVKPVLNGETTYEDIYHNLWLPGNSEHPETFRIRPEHLRQASYESILSGGLVGITYGANGVWQWHKEGLWADFLPRYKVLEAIDLPGSSQMKVLKNIMEEYGWNNLWPAPGIIGISGGQDSISVARSSELMISYLPTGTDFVEYHLSGNENFGEIRYINVITGEKMLAEKNLESSVYKSIPPDTMDWVLVANINSEEIERMDDFRLYQNYPNPFNPNTNIEYYIPERSKVTLKVYDSLGRLVQTLVSEEQEEGLHSAVFYGNELGSGIYFYELRTGSSIQIKKMLFLK</sequence>
<feature type="domain" description="Apiosidase-like catalytic" evidence="2">
    <location>
        <begin position="127"/>
        <end position="460"/>
    </location>
</feature>
<feature type="domain" description="Secretion system C-terminal sorting" evidence="4">
    <location>
        <begin position="567"/>
        <end position="641"/>
    </location>
</feature>
<dbReference type="SUPFAM" id="SSF51445">
    <property type="entry name" value="(Trans)glycosidases"/>
    <property type="match status" value="1"/>
</dbReference>
<dbReference type="Pfam" id="PF13204">
    <property type="entry name" value="Apiosidase"/>
    <property type="match status" value="1"/>
</dbReference>
<evidence type="ECO:0000259" key="4">
    <source>
        <dbReference type="Pfam" id="PF18962"/>
    </source>
</evidence>
<dbReference type="Pfam" id="PF18962">
    <property type="entry name" value="Por_Secre_tail"/>
    <property type="match status" value="1"/>
</dbReference>
<keyword evidence="6" id="KW-1185">Reference proteome</keyword>
<accession>A0A521DGM8</accession>
<gene>
    <name evidence="5" type="ORF">SAMN06265219_108157</name>
</gene>
<dbReference type="Gene3D" id="2.60.40.4070">
    <property type="match status" value="1"/>
</dbReference>
<evidence type="ECO:0000259" key="3">
    <source>
        <dbReference type="Pfam" id="PF16586"/>
    </source>
</evidence>
<feature type="domain" description="DUF5060" evidence="3">
    <location>
        <begin position="24"/>
        <end position="92"/>
    </location>
</feature>
<dbReference type="Gene3D" id="3.20.20.80">
    <property type="entry name" value="Glycosidases"/>
    <property type="match status" value="1"/>
</dbReference>
<dbReference type="AlphaFoldDB" id="A0A521DGM8"/>
<dbReference type="Proteomes" id="UP000317557">
    <property type="component" value="Unassembled WGS sequence"/>
</dbReference>
<dbReference type="InterPro" id="IPR013783">
    <property type="entry name" value="Ig-like_fold"/>
</dbReference>
<evidence type="ECO:0000259" key="2">
    <source>
        <dbReference type="Pfam" id="PF13204"/>
    </source>
</evidence>
<dbReference type="PANTHER" id="PTHR37836:SF3">
    <property type="entry name" value="ENDOGLUCANASE"/>
    <property type="match status" value="1"/>
</dbReference>
<organism evidence="5 6">
    <name type="scientific">Gracilimonas mengyeensis</name>
    <dbReference type="NCBI Taxonomy" id="1302730"/>
    <lineage>
        <taxon>Bacteria</taxon>
        <taxon>Pseudomonadati</taxon>
        <taxon>Balneolota</taxon>
        <taxon>Balneolia</taxon>
        <taxon>Balneolales</taxon>
        <taxon>Balneolaceae</taxon>
        <taxon>Gracilimonas</taxon>
    </lineage>
</organism>
<dbReference type="RefSeq" id="WP_142454616.1">
    <property type="nucleotide sequence ID" value="NZ_FXTP01000008.1"/>
</dbReference>
<dbReference type="InterPro" id="IPR025277">
    <property type="entry name" value="Apiosidase-like_cat_dom"/>
</dbReference>
<dbReference type="InterPro" id="IPR032260">
    <property type="entry name" value="DUF5060"/>
</dbReference>
<keyword evidence="1" id="KW-0732">Signal</keyword>
<dbReference type="InterPro" id="IPR017853">
    <property type="entry name" value="GH"/>
</dbReference>
<dbReference type="Pfam" id="PF16586">
    <property type="entry name" value="DUF5060"/>
    <property type="match status" value="1"/>
</dbReference>
<reference evidence="5 6" key="1">
    <citation type="submission" date="2017-05" db="EMBL/GenBank/DDBJ databases">
        <authorList>
            <person name="Varghese N."/>
            <person name="Submissions S."/>
        </authorList>
    </citation>
    <scope>NUCLEOTIDE SEQUENCE [LARGE SCALE GENOMIC DNA]</scope>
    <source>
        <strain evidence="5 6">DSM 21985</strain>
    </source>
</reference>
<dbReference type="EMBL" id="FXTP01000008">
    <property type="protein sequence ID" value="SMO70776.1"/>
    <property type="molecule type" value="Genomic_DNA"/>
</dbReference>
<evidence type="ECO:0000313" key="6">
    <source>
        <dbReference type="Proteomes" id="UP000317557"/>
    </source>
</evidence>
<dbReference type="Gene3D" id="2.60.40.10">
    <property type="entry name" value="Immunoglobulins"/>
    <property type="match status" value="1"/>
</dbReference>
<dbReference type="NCBIfam" id="TIGR04183">
    <property type="entry name" value="Por_Secre_tail"/>
    <property type="match status" value="1"/>
</dbReference>
<dbReference type="OrthoDB" id="59486at2"/>
<feature type="chain" id="PRO_5022137398" evidence="1">
    <location>
        <begin position="20"/>
        <end position="645"/>
    </location>
</feature>
<feature type="signal peptide" evidence="1">
    <location>
        <begin position="1"/>
        <end position="19"/>
    </location>
</feature>
<dbReference type="PANTHER" id="PTHR37836">
    <property type="entry name" value="LMO1036 PROTEIN"/>
    <property type="match status" value="1"/>
</dbReference>
<dbReference type="InterPro" id="IPR026444">
    <property type="entry name" value="Secre_tail"/>
</dbReference>
<name>A0A521DGM8_9BACT</name>
<proteinExistence type="predicted"/>
<evidence type="ECO:0000313" key="5">
    <source>
        <dbReference type="EMBL" id="SMO70776.1"/>
    </source>
</evidence>
<protein>
    <submittedName>
        <fullName evidence="5">Por secretion system C-terminal sorting domain-containing protein</fullName>
    </submittedName>
</protein>
<evidence type="ECO:0000256" key="1">
    <source>
        <dbReference type="SAM" id="SignalP"/>
    </source>
</evidence>